<name>A0A239Z206_9CORY</name>
<dbReference type="InterPro" id="IPR012551">
    <property type="entry name" value="DUF1707_SHOCT-like"/>
</dbReference>
<organism evidence="2 3">
    <name type="scientific">Corynebacterium imitans</name>
    <dbReference type="NCBI Taxonomy" id="156978"/>
    <lineage>
        <taxon>Bacteria</taxon>
        <taxon>Bacillati</taxon>
        <taxon>Actinomycetota</taxon>
        <taxon>Actinomycetes</taxon>
        <taxon>Mycobacteriales</taxon>
        <taxon>Corynebacteriaceae</taxon>
        <taxon>Corynebacterium</taxon>
    </lineage>
</organism>
<proteinExistence type="predicted"/>
<accession>A0A239Z206</accession>
<evidence type="ECO:0000313" key="2">
    <source>
        <dbReference type="EMBL" id="SNV65010.1"/>
    </source>
</evidence>
<dbReference type="AlphaFoldDB" id="A0A239Z206"/>
<evidence type="ECO:0000313" key="3">
    <source>
        <dbReference type="Proteomes" id="UP000215374"/>
    </source>
</evidence>
<sequence length="86" mass="9596">MDEIRVGDAERSKALDQLGTLFADGHLDVGEFEERTDQAVVARTRGELSMLFDALPAEPVSLKKRTPSKLELDEKLAAERRKELGK</sequence>
<evidence type="ECO:0000259" key="1">
    <source>
        <dbReference type="Pfam" id="PF08044"/>
    </source>
</evidence>
<gene>
    <name evidence="2" type="ORF">SAMEA4535761_00911</name>
</gene>
<protein>
    <submittedName>
        <fullName evidence="2">Hypothetical membrane protein</fullName>
    </submittedName>
</protein>
<feature type="domain" description="DUF1707" evidence="1">
    <location>
        <begin position="4"/>
        <end position="56"/>
    </location>
</feature>
<dbReference type="OrthoDB" id="3534574at2"/>
<dbReference type="Pfam" id="PF08044">
    <property type="entry name" value="DUF1707"/>
    <property type="match status" value="1"/>
</dbReference>
<dbReference type="Proteomes" id="UP000215374">
    <property type="component" value="Chromosome 1"/>
</dbReference>
<dbReference type="RefSeq" id="WP_051904786.1">
    <property type="nucleotide sequence ID" value="NZ_CP009211.1"/>
</dbReference>
<reference evidence="2 3" key="1">
    <citation type="submission" date="2017-06" db="EMBL/GenBank/DDBJ databases">
        <authorList>
            <consortium name="Pathogen Informatics"/>
        </authorList>
    </citation>
    <scope>NUCLEOTIDE SEQUENCE [LARGE SCALE GENOMIC DNA]</scope>
    <source>
        <strain evidence="2 3">NCTC13015</strain>
    </source>
</reference>
<dbReference type="EMBL" id="LT906467">
    <property type="protein sequence ID" value="SNV65010.1"/>
    <property type="molecule type" value="Genomic_DNA"/>
</dbReference>